<dbReference type="InterPro" id="IPR000390">
    <property type="entry name" value="Small_drug/metabolite_transptr"/>
</dbReference>
<proteinExistence type="predicted"/>
<evidence type="ECO:0000313" key="7">
    <source>
        <dbReference type="EMBL" id="MBI2096872.1"/>
    </source>
</evidence>
<name>A0A931SDG1_9BACT</name>
<evidence type="ECO:0000313" key="8">
    <source>
        <dbReference type="Proteomes" id="UP000724148"/>
    </source>
</evidence>
<dbReference type="EMBL" id="JACOZA010000044">
    <property type="protein sequence ID" value="MBI2096872.1"/>
    <property type="molecule type" value="Genomic_DNA"/>
</dbReference>
<dbReference type="Gene3D" id="1.10.3730.20">
    <property type="match status" value="1"/>
</dbReference>
<dbReference type="PANTHER" id="PTHR30561">
    <property type="entry name" value="SMR FAMILY PROTON-DEPENDENT DRUG EFFLUX TRANSPORTER SUGE"/>
    <property type="match status" value="1"/>
</dbReference>
<dbReference type="AlphaFoldDB" id="A0A931SDG1"/>
<evidence type="ECO:0000256" key="5">
    <source>
        <dbReference type="ARBA" id="ARBA00023136"/>
    </source>
</evidence>
<organism evidence="7 8">
    <name type="scientific">Candidatus Sungiibacteriota bacterium</name>
    <dbReference type="NCBI Taxonomy" id="2750080"/>
    <lineage>
        <taxon>Bacteria</taxon>
        <taxon>Candidatus Sungiibacteriota</taxon>
    </lineage>
</organism>
<comment type="subcellular location">
    <subcellularLocation>
        <location evidence="1">Cell membrane</location>
        <topology evidence="1">Multi-pass membrane protein</topology>
    </subcellularLocation>
</comment>
<reference evidence="7" key="1">
    <citation type="submission" date="2020-07" db="EMBL/GenBank/DDBJ databases">
        <title>Huge and variable diversity of episymbiotic CPR bacteria and DPANN archaea in groundwater ecosystems.</title>
        <authorList>
            <person name="He C.Y."/>
            <person name="Keren R."/>
            <person name="Whittaker M."/>
            <person name="Farag I.F."/>
            <person name="Doudna J."/>
            <person name="Cate J.H.D."/>
            <person name="Banfield J.F."/>
        </authorList>
    </citation>
    <scope>NUCLEOTIDE SEQUENCE</scope>
    <source>
        <strain evidence="7">NC_groundwater_193_Ag_S-0.1um_51_7</strain>
    </source>
</reference>
<evidence type="ECO:0000256" key="3">
    <source>
        <dbReference type="ARBA" id="ARBA00022692"/>
    </source>
</evidence>
<evidence type="ECO:0008006" key="9">
    <source>
        <dbReference type="Google" id="ProtNLM"/>
    </source>
</evidence>
<dbReference type="InterPro" id="IPR037185">
    <property type="entry name" value="EmrE-like"/>
</dbReference>
<keyword evidence="2" id="KW-1003">Cell membrane</keyword>
<comment type="caution">
    <text evidence="7">The sequence shown here is derived from an EMBL/GenBank/DDBJ whole genome shotgun (WGS) entry which is preliminary data.</text>
</comment>
<sequence>MSLTSISLLLFAVASAVSTQLIFKYWISNMGALSISLAGVFAMIWKILQSPLMLAALFLYGLGFLSWVYLLSRNSLSLVYPVVLSLNIILIFLFSRLLFHETVSLPQMAGIAVIIAGIYLVFVA</sequence>
<gene>
    <name evidence="7" type="ORF">HYT40_01825</name>
</gene>
<dbReference type="PANTHER" id="PTHR30561:SF9">
    <property type="entry name" value="4-AMINO-4-DEOXY-L-ARABINOSE-PHOSPHOUNDECAPRENOL FLIPPASE SUBUNIT ARNF-RELATED"/>
    <property type="match status" value="1"/>
</dbReference>
<keyword evidence="4 6" id="KW-1133">Transmembrane helix</keyword>
<dbReference type="SUPFAM" id="SSF103481">
    <property type="entry name" value="Multidrug resistance efflux transporter EmrE"/>
    <property type="match status" value="1"/>
</dbReference>
<keyword evidence="5 6" id="KW-0472">Membrane</keyword>
<accession>A0A931SDG1</accession>
<keyword evidence="3 6" id="KW-0812">Transmembrane</keyword>
<evidence type="ECO:0000256" key="6">
    <source>
        <dbReference type="SAM" id="Phobius"/>
    </source>
</evidence>
<protein>
    <recommendedName>
        <fullName evidence="9">EamA domain-containing protein</fullName>
    </recommendedName>
</protein>
<feature type="transmembrane region" description="Helical" evidence="6">
    <location>
        <begin position="105"/>
        <end position="122"/>
    </location>
</feature>
<evidence type="ECO:0000256" key="4">
    <source>
        <dbReference type="ARBA" id="ARBA00022989"/>
    </source>
</evidence>
<evidence type="ECO:0000256" key="2">
    <source>
        <dbReference type="ARBA" id="ARBA00022475"/>
    </source>
</evidence>
<evidence type="ECO:0000256" key="1">
    <source>
        <dbReference type="ARBA" id="ARBA00004651"/>
    </source>
</evidence>
<dbReference type="GO" id="GO:0005886">
    <property type="term" value="C:plasma membrane"/>
    <property type="evidence" value="ECO:0007669"/>
    <property type="project" value="UniProtKB-SubCell"/>
</dbReference>
<dbReference type="Proteomes" id="UP000724148">
    <property type="component" value="Unassembled WGS sequence"/>
</dbReference>
<feature type="transmembrane region" description="Helical" evidence="6">
    <location>
        <begin position="78"/>
        <end position="98"/>
    </location>
</feature>
<feature type="transmembrane region" description="Helical" evidence="6">
    <location>
        <begin position="52"/>
        <end position="72"/>
    </location>
</feature>
<dbReference type="GO" id="GO:0022857">
    <property type="term" value="F:transmembrane transporter activity"/>
    <property type="evidence" value="ECO:0007669"/>
    <property type="project" value="InterPro"/>
</dbReference>